<gene>
    <name evidence="9" type="ORF">A8708_27930</name>
</gene>
<comment type="caution">
    <text evidence="9">The sequence shown here is derived from an EMBL/GenBank/DDBJ whole genome shotgun (WGS) entry which is preliminary data.</text>
</comment>
<evidence type="ECO:0000313" key="9">
    <source>
        <dbReference type="EMBL" id="OAS17853.1"/>
    </source>
</evidence>
<evidence type="ECO:0000256" key="5">
    <source>
        <dbReference type="ARBA" id="ARBA00022989"/>
    </source>
</evidence>
<keyword evidence="10" id="KW-1185">Reference proteome</keyword>
<keyword evidence="6 7" id="KW-0472">Membrane</keyword>
<dbReference type="InterPro" id="IPR050809">
    <property type="entry name" value="UgpAE/MalFG_permease"/>
</dbReference>
<dbReference type="STRING" id="1850517.A8708_27930"/>
<organism evidence="9 10">
    <name type="scientific">Paenibacillus oryzisoli</name>
    <dbReference type="NCBI Taxonomy" id="1850517"/>
    <lineage>
        <taxon>Bacteria</taxon>
        <taxon>Bacillati</taxon>
        <taxon>Bacillota</taxon>
        <taxon>Bacilli</taxon>
        <taxon>Bacillales</taxon>
        <taxon>Paenibacillaceae</taxon>
        <taxon>Paenibacillus</taxon>
    </lineage>
</organism>
<name>A0A198AA71_9BACL</name>
<proteinExistence type="inferred from homology"/>
<reference evidence="9 10" key="1">
    <citation type="submission" date="2016-05" db="EMBL/GenBank/DDBJ databases">
        <title>Paenibacillus sp. 1ZS3-15 nov., isolated from the rhizosphere soil.</title>
        <authorList>
            <person name="Zhang X.X."/>
            <person name="Zhang J."/>
        </authorList>
    </citation>
    <scope>NUCLEOTIDE SEQUENCE [LARGE SCALE GENOMIC DNA]</scope>
    <source>
        <strain evidence="9 10">1ZS3-15</strain>
    </source>
</reference>
<dbReference type="Proteomes" id="UP000078454">
    <property type="component" value="Unassembled WGS sequence"/>
</dbReference>
<dbReference type="PROSITE" id="PS50928">
    <property type="entry name" value="ABC_TM1"/>
    <property type="match status" value="1"/>
</dbReference>
<evidence type="ECO:0000313" key="10">
    <source>
        <dbReference type="Proteomes" id="UP000078454"/>
    </source>
</evidence>
<dbReference type="InterPro" id="IPR035906">
    <property type="entry name" value="MetI-like_sf"/>
</dbReference>
<dbReference type="GO" id="GO:0005886">
    <property type="term" value="C:plasma membrane"/>
    <property type="evidence" value="ECO:0007669"/>
    <property type="project" value="UniProtKB-SubCell"/>
</dbReference>
<dbReference type="SUPFAM" id="SSF161098">
    <property type="entry name" value="MetI-like"/>
    <property type="match status" value="1"/>
</dbReference>
<sequence length="299" mass="33994">MRTFKKNFSLTLLAFPGIALLFIFDYVPLYGLLLPFKDYKYDLGIWNSPWVGLDNFQFLFKGDVLQRVLRNTLLYNLAFITLGTMISVTFALMLREVSKRFVKVYQTVLFIPYFISWVVAGFAFRALLDMDYGVFNKGLEMLGIAPVMWYNEPKFWPFILIIGAVWKGLGYGAVIYYAALMGVDAEYYEAAKIDGAGKLRQAISISIPMIKPIIIMMVILQIGKIFYSDFGLFYNVTLNSSALYTTTDVIDTFVYRSLVDMGDIGMAGAAGFFQSTVGFMLVLLTNFIVKKINRENSLF</sequence>
<evidence type="ECO:0000256" key="4">
    <source>
        <dbReference type="ARBA" id="ARBA00022692"/>
    </source>
</evidence>
<comment type="similarity">
    <text evidence="7">Belongs to the binding-protein-dependent transport system permease family.</text>
</comment>
<dbReference type="EMBL" id="LYPB01000069">
    <property type="protein sequence ID" value="OAS17853.1"/>
    <property type="molecule type" value="Genomic_DNA"/>
</dbReference>
<feature type="domain" description="ABC transmembrane type-1" evidence="8">
    <location>
        <begin position="69"/>
        <end position="285"/>
    </location>
</feature>
<dbReference type="RefSeq" id="WP_068664839.1">
    <property type="nucleotide sequence ID" value="NZ_LYPB01000069.1"/>
</dbReference>
<feature type="transmembrane region" description="Helical" evidence="7">
    <location>
        <begin position="73"/>
        <end position="95"/>
    </location>
</feature>
<evidence type="ECO:0000256" key="2">
    <source>
        <dbReference type="ARBA" id="ARBA00022448"/>
    </source>
</evidence>
<comment type="subcellular location">
    <subcellularLocation>
        <location evidence="1 7">Cell membrane</location>
        <topology evidence="1 7">Multi-pass membrane protein</topology>
    </subcellularLocation>
</comment>
<evidence type="ECO:0000256" key="3">
    <source>
        <dbReference type="ARBA" id="ARBA00022475"/>
    </source>
</evidence>
<dbReference type="InterPro" id="IPR000515">
    <property type="entry name" value="MetI-like"/>
</dbReference>
<keyword evidence="2 7" id="KW-0813">Transport</keyword>
<dbReference type="PANTHER" id="PTHR43227">
    <property type="entry name" value="BLL4140 PROTEIN"/>
    <property type="match status" value="1"/>
</dbReference>
<dbReference type="OrthoDB" id="9809173at2"/>
<dbReference type="GO" id="GO:0055085">
    <property type="term" value="P:transmembrane transport"/>
    <property type="evidence" value="ECO:0007669"/>
    <property type="project" value="InterPro"/>
</dbReference>
<accession>A0A198AA71</accession>
<dbReference type="AlphaFoldDB" id="A0A198AA71"/>
<evidence type="ECO:0000256" key="7">
    <source>
        <dbReference type="RuleBase" id="RU363032"/>
    </source>
</evidence>
<dbReference type="PANTHER" id="PTHR43227:SF11">
    <property type="entry name" value="BLL4140 PROTEIN"/>
    <property type="match status" value="1"/>
</dbReference>
<feature type="transmembrane region" description="Helical" evidence="7">
    <location>
        <begin position="12"/>
        <end position="33"/>
    </location>
</feature>
<keyword evidence="4 7" id="KW-0812">Transmembrane</keyword>
<dbReference type="CDD" id="cd06261">
    <property type="entry name" value="TM_PBP2"/>
    <property type="match status" value="1"/>
</dbReference>
<feature type="transmembrane region" description="Helical" evidence="7">
    <location>
        <begin position="264"/>
        <end position="289"/>
    </location>
</feature>
<feature type="transmembrane region" description="Helical" evidence="7">
    <location>
        <begin position="155"/>
        <end position="181"/>
    </location>
</feature>
<protein>
    <submittedName>
        <fullName evidence="9">Sugar ABC transporter permease</fullName>
    </submittedName>
</protein>
<evidence type="ECO:0000256" key="1">
    <source>
        <dbReference type="ARBA" id="ARBA00004651"/>
    </source>
</evidence>
<feature type="transmembrane region" description="Helical" evidence="7">
    <location>
        <begin position="202"/>
        <end position="227"/>
    </location>
</feature>
<keyword evidence="5 7" id="KW-1133">Transmembrane helix</keyword>
<dbReference type="Gene3D" id="1.10.3720.10">
    <property type="entry name" value="MetI-like"/>
    <property type="match status" value="1"/>
</dbReference>
<evidence type="ECO:0000256" key="6">
    <source>
        <dbReference type="ARBA" id="ARBA00023136"/>
    </source>
</evidence>
<feature type="transmembrane region" description="Helical" evidence="7">
    <location>
        <begin position="107"/>
        <end position="128"/>
    </location>
</feature>
<evidence type="ECO:0000259" key="8">
    <source>
        <dbReference type="PROSITE" id="PS50928"/>
    </source>
</evidence>
<keyword evidence="3" id="KW-1003">Cell membrane</keyword>
<dbReference type="Pfam" id="PF00528">
    <property type="entry name" value="BPD_transp_1"/>
    <property type="match status" value="1"/>
</dbReference>